<evidence type="ECO:0000256" key="1">
    <source>
        <dbReference type="ARBA" id="ARBA00007734"/>
    </source>
</evidence>
<dbReference type="Proteomes" id="UP000480266">
    <property type="component" value="Unassembled WGS sequence"/>
</dbReference>
<accession>A0A7C9VKR5</accession>
<reference evidence="4" key="1">
    <citation type="submission" date="2020-02" db="EMBL/GenBank/DDBJ databases">
        <title>Draft genome sequence of Candidatus Afipia apatlaquensis IBT-C3, a potential strain for decolorization of textile dyes.</title>
        <authorList>
            <person name="Sanchez-Reyes A."/>
            <person name="Breton-Deval L."/>
            <person name="Mangelson H."/>
            <person name="Sanchez-Flores A."/>
        </authorList>
    </citation>
    <scope>NUCLEOTIDE SEQUENCE [LARGE SCALE GENOMIC DNA]</scope>
    <source>
        <strain evidence="4">IBT-C3</strain>
    </source>
</reference>
<dbReference type="InterPro" id="IPR008258">
    <property type="entry name" value="Transglycosylase_SLT_dom_1"/>
</dbReference>
<organism evidence="4 5">
    <name type="scientific">Candidatus Afipia apatlaquensis</name>
    <dbReference type="NCBI Taxonomy" id="2712852"/>
    <lineage>
        <taxon>Bacteria</taxon>
        <taxon>Pseudomonadati</taxon>
        <taxon>Pseudomonadota</taxon>
        <taxon>Alphaproteobacteria</taxon>
        <taxon>Hyphomicrobiales</taxon>
        <taxon>Nitrobacteraceae</taxon>
        <taxon>Afipia</taxon>
    </lineage>
</organism>
<gene>
    <name evidence="4" type="ORF">G4V63_05720</name>
</gene>
<evidence type="ECO:0000259" key="3">
    <source>
        <dbReference type="Pfam" id="PF01464"/>
    </source>
</evidence>
<dbReference type="EMBL" id="JAAMRR010000292">
    <property type="protein sequence ID" value="NGX94733.1"/>
    <property type="molecule type" value="Genomic_DNA"/>
</dbReference>
<comment type="similarity">
    <text evidence="2">Belongs to the virb1 family.</text>
</comment>
<dbReference type="CDD" id="cd00254">
    <property type="entry name" value="LT-like"/>
    <property type="match status" value="1"/>
</dbReference>
<dbReference type="PANTHER" id="PTHR37423:SF2">
    <property type="entry name" value="MEMBRANE-BOUND LYTIC MUREIN TRANSGLYCOSYLASE C"/>
    <property type="match status" value="1"/>
</dbReference>
<keyword evidence="5" id="KW-1185">Reference proteome</keyword>
<sequence>MYRSKASAPPSHRTHAVARTLAAVLISAASLAISFPVPARGEPVSMSTGETADRWSAFISEAAERFAIPAAWIRAVMHVESREDPKAISPKGAVGLMQVMPKTYEELRLRYALGIDPTDPHDNILAGAAYLREMHDRFGPPGFLAAYNVGPSRYEDHLATGRPLPDETRNYVAALTPLLSGVLPADSASLGTEPNTWRKASLFVAPSPRTSSDALAALTPQTSRIKADRAIADLSALTPFSVGLFVRKSDAPRAR</sequence>
<dbReference type="Gene3D" id="1.10.530.10">
    <property type="match status" value="1"/>
</dbReference>
<dbReference type="InterPro" id="IPR023346">
    <property type="entry name" value="Lysozyme-like_dom_sf"/>
</dbReference>
<evidence type="ECO:0000256" key="2">
    <source>
        <dbReference type="ARBA" id="ARBA00009387"/>
    </source>
</evidence>
<name>A0A7C9VKR5_9BRAD</name>
<comment type="caution">
    <text evidence="4">The sequence shown here is derived from an EMBL/GenBank/DDBJ whole genome shotgun (WGS) entry which is preliminary data.</text>
</comment>
<protein>
    <submittedName>
        <fullName evidence="4">Lytic transglycosylase domain-containing protein</fullName>
    </submittedName>
</protein>
<feature type="domain" description="Transglycosylase SLT" evidence="3">
    <location>
        <begin position="59"/>
        <end position="158"/>
    </location>
</feature>
<comment type="similarity">
    <text evidence="1">Belongs to the transglycosylase Slt family.</text>
</comment>
<proteinExistence type="inferred from homology"/>
<dbReference type="SUPFAM" id="SSF53955">
    <property type="entry name" value="Lysozyme-like"/>
    <property type="match status" value="1"/>
</dbReference>
<dbReference type="PANTHER" id="PTHR37423">
    <property type="entry name" value="SOLUBLE LYTIC MUREIN TRANSGLYCOSYLASE-RELATED"/>
    <property type="match status" value="1"/>
</dbReference>
<evidence type="ECO:0000313" key="5">
    <source>
        <dbReference type="Proteomes" id="UP000480266"/>
    </source>
</evidence>
<dbReference type="AlphaFoldDB" id="A0A7C9VKR5"/>
<dbReference type="Pfam" id="PF01464">
    <property type="entry name" value="SLT"/>
    <property type="match status" value="1"/>
</dbReference>
<evidence type="ECO:0000313" key="4">
    <source>
        <dbReference type="EMBL" id="NGX94733.1"/>
    </source>
</evidence>